<accession>A0ABS5QRS5</accession>
<proteinExistence type="predicted"/>
<dbReference type="PANTHER" id="PTHR30487:SF0">
    <property type="entry name" value="PREPILIN LEADER PEPTIDASE_N-METHYLTRANSFERASE-RELATED"/>
    <property type="match status" value="1"/>
</dbReference>
<comment type="caution">
    <text evidence="3">The sequence shown here is derived from an EMBL/GenBank/DDBJ whole genome shotgun (WGS) entry which is preliminary data.</text>
</comment>
<feature type="transmembrane region" description="Helical" evidence="1">
    <location>
        <begin position="74"/>
        <end position="107"/>
    </location>
</feature>
<dbReference type="RefSeq" id="WP_213820119.1">
    <property type="nucleotide sequence ID" value="NZ_JAAMFI010000004.1"/>
</dbReference>
<organism evidence="3 4">
    <name type="scientific">Fructobacillus papyriferae</name>
    <dbReference type="NCBI Taxonomy" id="2713171"/>
    <lineage>
        <taxon>Bacteria</taxon>
        <taxon>Bacillati</taxon>
        <taxon>Bacillota</taxon>
        <taxon>Bacilli</taxon>
        <taxon>Lactobacillales</taxon>
        <taxon>Lactobacillaceae</taxon>
        <taxon>Fructobacillus</taxon>
    </lineage>
</organism>
<dbReference type="EMBL" id="JAAMFI010000004">
    <property type="protein sequence ID" value="MBS9335522.1"/>
    <property type="molecule type" value="Genomic_DNA"/>
</dbReference>
<reference evidence="3 4" key="1">
    <citation type="submission" date="2020-02" db="EMBL/GenBank/DDBJ databases">
        <title>Fructobacillus sp. isolated from paper mulberry of Taiwan.</title>
        <authorList>
            <person name="Lin S.-T."/>
        </authorList>
    </citation>
    <scope>NUCLEOTIDE SEQUENCE [LARGE SCALE GENOMIC DNA]</scope>
    <source>
        <strain evidence="3 4">M1-10</strain>
    </source>
</reference>
<evidence type="ECO:0000313" key="3">
    <source>
        <dbReference type="EMBL" id="MBS9335522.1"/>
    </source>
</evidence>
<protein>
    <submittedName>
        <fullName evidence="3">Prepilin peptidase</fullName>
    </submittedName>
</protein>
<dbReference type="Pfam" id="PF06750">
    <property type="entry name" value="A24_N_bact"/>
    <property type="match status" value="1"/>
</dbReference>
<evidence type="ECO:0000313" key="4">
    <source>
        <dbReference type="Proteomes" id="UP001519418"/>
    </source>
</evidence>
<gene>
    <name evidence="3" type="ORF">G6R27_05710</name>
</gene>
<dbReference type="InterPro" id="IPR010627">
    <property type="entry name" value="Prepilin_pept_A24_N"/>
</dbReference>
<sequence>MTIFSTIIINGVICSTLCCLADRLVESRSLWTNRSYCFSCGKTLAWFELFPFISGLISYLRCRHCGRRFSSWPLFLLFEVFFPISLSAIYLLHGASLLLFVTYLLYFLAREDAVSLSTHSDWLLFISLFCFQQKFWVDNNEAILPALVLLFLLAFFSYTKRMGAGDFPFFLLALSAFGPSRFLLFVFSAAVSALPLFLFSQAKKQPFLPSLLTAWLLLLLVN</sequence>
<dbReference type="InterPro" id="IPR050882">
    <property type="entry name" value="Prepilin_peptidase/N-MTase"/>
</dbReference>
<keyword evidence="1" id="KW-1133">Transmembrane helix</keyword>
<evidence type="ECO:0000259" key="2">
    <source>
        <dbReference type="Pfam" id="PF06750"/>
    </source>
</evidence>
<keyword evidence="4" id="KW-1185">Reference proteome</keyword>
<keyword evidence="1" id="KW-0472">Membrane</keyword>
<evidence type="ECO:0000256" key="1">
    <source>
        <dbReference type="SAM" id="Phobius"/>
    </source>
</evidence>
<dbReference type="Proteomes" id="UP001519418">
    <property type="component" value="Unassembled WGS sequence"/>
</dbReference>
<feature type="domain" description="Prepilin peptidase A24 N-terminal" evidence="2">
    <location>
        <begin position="12"/>
        <end position="89"/>
    </location>
</feature>
<dbReference type="PANTHER" id="PTHR30487">
    <property type="entry name" value="TYPE 4 PREPILIN-LIKE PROTEINS LEADER PEPTIDE-PROCESSING ENZYME"/>
    <property type="match status" value="1"/>
</dbReference>
<feature type="transmembrane region" description="Helical" evidence="1">
    <location>
        <begin position="179"/>
        <end position="199"/>
    </location>
</feature>
<name>A0ABS5QRS5_9LACO</name>
<feature type="transmembrane region" description="Helical" evidence="1">
    <location>
        <begin position="143"/>
        <end position="159"/>
    </location>
</feature>
<keyword evidence="1" id="KW-0812">Transmembrane</keyword>